<dbReference type="PANTHER" id="PTHR43319">
    <property type="entry name" value="BETA-LACTAMASE-RELATED"/>
    <property type="match status" value="1"/>
</dbReference>
<sequence>MSIVASVPVGEIPCGPAEIDLPVGVSGFATAQFAPVVRVFERIFAGRTGHGGALTVYRHGERVVDLWGGSADAAATPWAEHTGTIVFSATKGMAATVIHRLADRGLLDYDVPVAEYWPEFGRAGKGSITIAEVLTHRAGLSSVGAVAGSLEEMLDHRLMEQRLAAATPDRSLGRPMYHGLTQGWLLSGLARAVTGQGMAELFREEIAKPLGTDGISLGRPPAGSRVTVAETVGDAHALARYPAVRTLAGIVTRPSRLAIAVLRSVYLPGIETTFSGADRAFLDSEIPAGNGVATARGLATMYAPLAGDGVAAGQRYLSRSTVRMIRRIETWRPDAATLMLWHLGYHSMPQPGALRGFGHLGHGGSGGWADPGSGLAVGFVHNRISTPLLAADMTLLMRRLLPAVVSANRRV</sequence>
<accession>A0ABS1M0V2</accession>
<dbReference type="Gene3D" id="3.40.710.10">
    <property type="entry name" value="DD-peptidase/beta-lactamase superfamily"/>
    <property type="match status" value="1"/>
</dbReference>
<name>A0ABS1M0V2_9NOCA</name>
<dbReference type="RefSeq" id="WP_201944328.1">
    <property type="nucleotide sequence ID" value="NZ_JAERRJ010000002.1"/>
</dbReference>
<proteinExistence type="predicted"/>
<dbReference type="EMBL" id="JAERRJ010000002">
    <property type="protein sequence ID" value="MBL1073819.1"/>
    <property type="molecule type" value="Genomic_DNA"/>
</dbReference>
<dbReference type="PANTHER" id="PTHR43319:SF3">
    <property type="entry name" value="BETA-LACTAMASE-RELATED DOMAIN-CONTAINING PROTEIN"/>
    <property type="match status" value="1"/>
</dbReference>
<gene>
    <name evidence="2" type="ORF">JK358_05385</name>
</gene>
<dbReference type="InterPro" id="IPR001466">
    <property type="entry name" value="Beta-lactam-related"/>
</dbReference>
<dbReference type="Pfam" id="PF00144">
    <property type="entry name" value="Beta-lactamase"/>
    <property type="match status" value="1"/>
</dbReference>
<dbReference type="InterPro" id="IPR052907">
    <property type="entry name" value="Beta-lactamase/esterase"/>
</dbReference>
<evidence type="ECO:0000313" key="3">
    <source>
        <dbReference type="Proteomes" id="UP000602198"/>
    </source>
</evidence>
<comment type="caution">
    <text evidence="2">The sequence shown here is derived from an EMBL/GenBank/DDBJ whole genome shotgun (WGS) entry which is preliminary data.</text>
</comment>
<dbReference type="SUPFAM" id="SSF56601">
    <property type="entry name" value="beta-lactamase/transpeptidase-like"/>
    <property type="match status" value="1"/>
</dbReference>
<keyword evidence="3" id="KW-1185">Reference proteome</keyword>
<reference evidence="2 3" key="1">
    <citation type="submission" date="2021-01" db="EMBL/GenBank/DDBJ databases">
        <title>WGS of actinomycetes isolated from Thailand.</title>
        <authorList>
            <person name="Thawai C."/>
        </authorList>
    </citation>
    <scope>NUCLEOTIDE SEQUENCE [LARGE SCALE GENOMIC DNA]</scope>
    <source>
        <strain evidence="2 3">LPG 2</strain>
    </source>
</reference>
<feature type="domain" description="Beta-lactamase-related" evidence="1">
    <location>
        <begin position="41"/>
        <end position="386"/>
    </location>
</feature>
<organism evidence="2 3">
    <name type="scientific">Nocardia acididurans</name>
    <dbReference type="NCBI Taxonomy" id="2802282"/>
    <lineage>
        <taxon>Bacteria</taxon>
        <taxon>Bacillati</taxon>
        <taxon>Actinomycetota</taxon>
        <taxon>Actinomycetes</taxon>
        <taxon>Mycobacteriales</taxon>
        <taxon>Nocardiaceae</taxon>
        <taxon>Nocardia</taxon>
    </lineage>
</organism>
<dbReference type="Proteomes" id="UP000602198">
    <property type="component" value="Unassembled WGS sequence"/>
</dbReference>
<protein>
    <submittedName>
        <fullName evidence="2">Beta-lactamase family protein</fullName>
    </submittedName>
</protein>
<dbReference type="InterPro" id="IPR012338">
    <property type="entry name" value="Beta-lactam/transpept-like"/>
</dbReference>
<evidence type="ECO:0000313" key="2">
    <source>
        <dbReference type="EMBL" id="MBL1073819.1"/>
    </source>
</evidence>
<evidence type="ECO:0000259" key="1">
    <source>
        <dbReference type="Pfam" id="PF00144"/>
    </source>
</evidence>